<protein>
    <recommendedName>
        <fullName evidence="10">Transmembrane protein</fullName>
    </recommendedName>
</protein>
<dbReference type="GO" id="GO:0005886">
    <property type="term" value="C:plasma membrane"/>
    <property type="evidence" value="ECO:0007669"/>
    <property type="project" value="UniProtKB-SubCell"/>
</dbReference>
<feature type="transmembrane region" description="Helical" evidence="7">
    <location>
        <begin position="150"/>
        <end position="168"/>
    </location>
</feature>
<dbReference type="AlphaFoldDB" id="A0A836IBB5"/>
<evidence type="ECO:0000256" key="1">
    <source>
        <dbReference type="ARBA" id="ARBA00004651"/>
    </source>
</evidence>
<dbReference type="KEGG" id="phet:94291417"/>
<reference evidence="8 9" key="1">
    <citation type="submission" date="2021-02" db="EMBL/GenBank/DDBJ databases">
        <title>Porcisia hertigi Genome sequencing and assembly.</title>
        <authorList>
            <person name="Almutairi H."/>
            <person name="Gatherer D."/>
        </authorList>
    </citation>
    <scope>NUCLEOTIDE SEQUENCE [LARGE SCALE GENOMIC DNA]</scope>
    <source>
        <strain evidence="8 9">C119</strain>
    </source>
</reference>
<evidence type="ECO:0000256" key="6">
    <source>
        <dbReference type="ARBA" id="ARBA00023136"/>
    </source>
</evidence>
<evidence type="ECO:0000313" key="8">
    <source>
        <dbReference type="EMBL" id="KAG5508126.1"/>
    </source>
</evidence>
<dbReference type="OrthoDB" id="10266771at2759"/>
<dbReference type="Pfam" id="PF12036">
    <property type="entry name" value="DUF3522"/>
    <property type="match status" value="1"/>
</dbReference>
<evidence type="ECO:0000256" key="5">
    <source>
        <dbReference type="ARBA" id="ARBA00022989"/>
    </source>
</evidence>
<dbReference type="PANTHER" id="PTHR36561">
    <property type="entry name" value="HAEMOLYSIN-III RELATED-RELATED"/>
    <property type="match status" value="1"/>
</dbReference>
<dbReference type="RefSeq" id="XP_067758015.1">
    <property type="nucleotide sequence ID" value="XM_067901340.1"/>
</dbReference>
<feature type="transmembrane region" description="Helical" evidence="7">
    <location>
        <begin position="6"/>
        <end position="26"/>
    </location>
</feature>
<name>A0A836IBB5_9TRYP</name>
<keyword evidence="9" id="KW-1185">Reference proteome</keyword>
<comment type="subcellular location">
    <subcellularLocation>
        <location evidence="1">Cell membrane</location>
        <topology evidence="1">Multi-pass membrane protein</topology>
    </subcellularLocation>
</comment>
<organism evidence="8 9">
    <name type="scientific">Porcisia hertigi</name>
    <dbReference type="NCBI Taxonomy" id="2761500"/>
    <lineage>
        <taxon>Eukaryota</taxon>
        <taxon>Discoba</taxon>
        <taxon>Euglenozoa</taxon>
        <taxon>Kinetoplastea</taxon>
        <taxon>Metakinetoplastina</taxon>
        <taxon>Trypanosomatida</taxon>
        <taxon>Trypanosomatidae</taxon>
        <taxon>Leishmaniinae</taxon>
        <taxon>Porcisia</taxon>
    </lineage>
</organism>
<sequence length="221" mass="25885">MRQEESPAILFVTTVLSHLTMVPMPYFFYKRNYIFEFCCSLFGLLVSFMYHTTESFNTTIFLSDMQWHRLDNIGIISLMGIWDVYLCCFQNPFVEMSCKCFCIFFTLIVQEKHPWDVRFTVAPILLFNLFPVVKHCIIDKRFPLVDRRQLIIGSIFLGLGIFFFALGLNDSADPYRMYHGAWHFFIGLGGFFFWSMIKNPGCTGHYNFRPQAPTLYSDPAV</sequence>
<evidence type="ECO:0000313" key="9">
    <source>
        <dbReference type="Proteomes" id="UP000674318"/>
    </source>
</evidence>
<feature type="transmembrane region" description="Helical" evidence="7">
    <location>
        <begin position="72"/>
        <end position="89"/>
    </location>
</feature>
<evidence type="ECO:0008006" key="10">
    <source>
        <dbReference type="Google" id="ProtNLM"/>
    </source>
</evidence>
<keyword evidence="4 7" id="KW-0812">Transmembrane</keyword>
<feature type="transmembrane region" description="Helical" evidence="7">
    <location>
        <begin position="180"/>
        <end position="197"/>
    </location>
</feature>
<comment type="similarity">
    <text evidence="2">Belongs to the TMEM8 family.</text>
</comment>
<feature type="transmembrane region" description="Helical" evidence="7">
    <location>
        <begin position="33"/>
        <end position="52"/>
    </location>
</feature>
<evidence type="ECO:0000256" key="4">
    <source>
        <dbReference type="ARBA" id="ARBA00022692"/>
    </source>
</evidence>
<keyword evidence="6 7" id="KW-0472">Membrane</keyword>
<evidence type="ECO:0000256" key="3">
    <source>
        <dbReference type="ARBA" id="ARBA00022475"/>
    </source>
</evidence>
<dbReference type="GeneID" id="94291417"/>
<proteinExistence type="inferred from homology"/>
<dbReference type="InterPro" id="IPR021910">
    <property type="entry name" value="NGX6/PGAP6/MYMK"/>
</dbReference>
<comment type="caution">
    <text evidence="8">The sequence shown here is derived from an EMBL/GenBank/DDBJ whole genome shotgun (WGS) entry which is preliminary data.</text>
</comment>
<dbReference type="EMBL" id="JAFJZO010000017">
    <property type="protein sequence ID" value="KAG5508126.1"/>
    <property type="molecule type" value="Genomic_DNA"/>
</dbReference>
<evidence type="ECO:0000256" key="2">
    <source>
        <dbReference type="ARBA" id="ARBA00005542"/>
    </source>
</evidence>
<keyword evidence="5 7" id="KW-1133">Transmembrane helix</keyword>
<gene>
    <name evidence="8" type="ORF">JKF63_05378</name>
</gene>
<keyword evidence="3" id="KW-1003">Cell membrane</keyword>
<dbReference type="PANTHER" id="PTHR36561:SF2">
    <property type="entry name" value="HAEMOLYSIN-III RELATED"/>
    <property type="match status" value="1"/>
</dbReference>
<dbReference type="Proteomes" id="UP000674318">
    <property type="component" value="Chromosome 17"/>
</dbReference>
<evidence type="ECO:0000256" key="7">
    <source>
        <dbReference type="SAM" id="Phobius"/>
    </source>
</evidence>
<accession>A0A836IBB5</accession>